<evidence type="ECO:0000313" key="1">
    <source>
        <dbReference type="EMBL" id="KAJ1170131.1"/>
    </source>
</evidence>
<protein>
    <submittedName>
        <fullName evidence="1">Uncharacterized protein</fullName>
    </submittedName>
</protein>
<organism evidence="1 2">
    <name type="scientific">Pleurodeles waltl</name>
    <name type="common">Iberian ribbed newt</name>
    <dbReference type="NCBI Taxonomy" id="8319"/>
    <lineage>
        <taxon>Eukaryota</taxon>
        <taxon>Metazoa</taxon>
        <taxon>Chordata</taxon>
        <taxon>Craniata</taxon>
        <taxon>Vertebrata</taxon>
        <taxon>Euteleostomi</taxon>
        <taxon>Amphibia</taxon>
        <taxon>Batrachia</taxon>
        <taxon>Caudata</taxon>
        <taxon>Salamandroidea</taxon>
        <taxon>Salamandridae</taxon>
        <taxon>Pleurodelinae</taxon>
        <taxon>Pleurodeles</taxon>
    </lineage>
</organism>
<dbReference type="AlphaFoldDB" id="A0AAV7T1C2"/>
<reference evidence="1" key="1">
    <citation type="journal article" date="2022" name="bioRxiv">
        <title>Sequencing and chromosome-scale assembly of the giantPleurodeles waltlgenome.</title>
        <authorList>
            <person name="Brown T."/>
            <person name="Elewa A."/>
            <person name="Iarovenko S."/>
            <person name="Subramanian E."/>
            <person name="Araus A.J."/>
            <person name="Petzold A."/>
            <person name="Susuki M."/>
            <person name="Suzuki K.-i.T."/>
            <person name="Hayashi T."/>
            <person name="Toyoda A."/>
            <person name="Oliveira C."/>
            <person name="Osipova E."/>
            <person name="Leigh N.D."/>
            <person name="Simon A."/>
            <person name="Yun M.H."/>
        </authorList>
    </citation>
    <scope>NUCLEOTIDE SEQUENCE</scope>
    <source>
        <strain evidence="1">20211129_DDA</strain>
        <tissue evidence="1">Liver</tissue>
    </source>
</reference>
<name>A0AAV7T1C2_PLEWA</name>
<accession>A0AAV7T1C2</accession>
<keyword evidence="2" id="KW-1185">Reference proteome</keyword>
<dbReference type="EMBL" id="JANPWB010000007">
    <property type="protein sequence ID" value="KAJ1170131.1"/>
    <property type="molecule type" value="Genomic_DNA"/>
</dbReference>
<dbReference type="Proteomes" id="UP001066276">
    <property type="component" value="Chromosome 4_1"/>
</dbReference>
<gene>
    <name evidence="1" type="ORF">NDU88_002012</name>
</gene>
<proteinExistence type="predicted"/>
<sequence>MCGVHRSWCRQLRRCSGSAVICRPKPAVREGTEIRDPHEWCPQDTVQARMAGDDTGSDGAGVGGPGLRHGTGRCFVLLTSGVHRPRCKQWRRCRQERRRWGCL</sequence>
<comment type="caution">
    <text evidence="1">The sequence shown here is derived from an EMBL/GenBank/DDBJ whole genome shotgun (WGS) entry which is preliminary data.</text>
</comment>
<evidence type="ECO:0000313" key="2">
    <source>
        <dbReference type="Proteomes" id="UP001066276"/>
    </source>
</evidence>